<dbReference type="OrthoDB" id="9775208at2"/>
<keyword evidence="5" id="KW-1185">Reference proteome</keyword>
<dbReference type="SUPFAM" id="SSF53756">
    <property type="entry name" value="UDP-Glycosyltransferase/glycogen phosphorylase"/>
    <property type="match status" value="1"/>
</dbReference>
<evidence type="ECO:0000256" key="2">
    <source>
        <dbReference type="ARBA" id="ARBA00022679"/>
    </source>
</evidence>
<gene>
    <name evidence="4" type="primary">pglJ_2</name>
    <name evidence="4" type="ORF">Pan189_18470</name>
</gene>
<proteinExistence type="predicted"/>
<organism evidence="4 5">
    <name type="scientific">Stratiformator vulcanicus</name>
    <dbReference type="NCBI Taxonomy" id="2527980"/>
    <lineage>
        <taxon>Bacteria</taxon>
        <taxon>Pseudomonadati</taxon>
        <taxon>Planctomycetota</taxon>
        <taxon>Planctomycetia</taxon>
        <taxon>Planctomycetales</taxon>
        <taxon>Planctomycetaceae</taxon>
        <taxon>Stratiformator</taxon>
    </lineage>
</organism>
<dbReference type="KEGG" id="svp:Pan189_18470"/>
<dbReference type="Pfam" id="PF13439">
    <property type="entry name" value="Glyco_transf_4"/>
    <property type="match status" value="1"/>
</dbReference>
<dbReference type="Pfam" id="PF13692">
    <property type="entry name" value="Glyco_trans_1_4"/>
    <property type="match status" value="1"/>
</dbReference>
<dbReference type="CDD" id="cd03811">
    <property type="entry name" value="GT4_GT28_WabH-like"/>
    <property type="match status" value="1"/>
</dbReference>
<protein>
    <submittedName>
        <fullName evidence="4">N-acetylgalactosamine-N, N'-diacetylbacillosaminyl-diphospho-undecaprenol 4-alpha-N-acetylgalactosaminyltransferase</fullName>
        <ecNumber evidence="4">2.4.1.291</ecNumber>
    </submittedName>
</protein>
<dbReference type="AlphaFoldDB" id="A0A517R0P4"/>
<dbReference type="GO" id="GO:0016757">
    <property type="term" value="F:glycosyltransferase activity"/>
    <property type="evidence" value="ECO:0007669"/>
    <property type="project" value="UniProtKB-KW"/>
</dbReference>
<dbReference type="RefSeq" id="WP_145363577.1">
    <property type="nucleotide sequence ID" value="NZ_CP036268.1"/>
</dbReference>
<dbReference type="InterPro" id="IPR028098">
    <property type="entry name" value="Glyco_trans_4-like_N"/>
</dbReference>
<keyword evidence="2 4" id="KW-0808">Transferase</keyword>
<evidence type="ECO:0000256" key="1">
    <source>
        <dbReference type="ARBA" id="ARBA00022676"/>
    </source>
</evidence>
<evidence type="ECO:0000259" key="3">
    <source>
        <dbReference type="Pfam" id="PF13439"/>
    </source>
</evidence>
<dbReference type="Gene3D" id="3.40.50.2000">
    <property type="entry name" value="Glycogen Phosphorylase B"/>
    <property type="match status" value="2"/>
</dbReference>
<name>A0A517R0P4_9PLAN</name>
<reference evidence="4 5" key="1">
    <citation type="submission" date="2019-02" db="EMBL/GenBank/DDBJ databases">
        <title>Deep-cultivation of Planctomycetes and their phenomic and genomic characterization uncovers novel biology.</title>
        <authorList>
            <person name="Wiegand S."/>
            <person name="Jogler M."/>
            <person name="Boedeker C."/>
            <person name="Pinto D."/>
            <person name="Vollmers J."/>
            <person name="Rivas-Marin E."/>
            <person name="Kohn T."/>
            <person name="Peeters S.H."/>
            <person name="Heuer A."/>
            <person name="Rast P."/>
            <person name="Oberbeckmann S."/>
            <person name="Bunk B."/>
            <person name="Jeske O."/>
            <person name="Meyerdierks A."/>
            <person name="Storesund J.E."/>
            <person name="Kallscheuer N."/>
            <person name="Luecker S."/>
            <person name="Lage O.M."/>
            <person name="Pohl T."/>
            <person name="Merkel B.J."/>
            <person name="Hornburger P."/>
            <person name="Mueller R.-W."/>
            <person name="Bruemmer F."/>
            <person name="Labrenz M."/>
            <person name="Spormann A.M."/>
            <person name="Op den Camp H."/>
            <person name="Overmann J."/>
            <person name="Amann R."/>
            <person name="Jetten M.S.M."/>
            <person name="Mascher T."/>
            <person name="Medema M.H."/>
            <person name="Devos D.P."/>
            <person name="Kaster A.-K."/>
            <person name="Ovreas L."/>
            <person name="Rohde M."/>
            <person name="Galperin M.Y."/>
            <person name="Jogler C."/>
        </authorList>
    </citation>
    <scope>NUCLEOTIDE SEQUENCE [LARGE SCALE GENOMIC DNA]</scope>
    <source>
        <strain evidence="4 5">Pan189</strain>
    </source>
</reference>
<dbReference type="PANTHER" id="PTHR12526">
    <property type="entry name" value="GLYCOSYLTRANSFERASE"/>
    <property type="match status" value="1"/>
</dbReference>
<sequence>MSGTIEGQQRVRVMVVSHALTGGGAETQIRAILRHLDRSLFEPFLYLFRGEEKLGELIPDDISVDVFCGPGSSGRRWRRGVSRFTLARDLAATCRRHRIDVLYDRLINTTLQTAPATWLSGIPRVSAYSSNPDADFASRLKPFPRVQRYAARKAYHSAATVTANSECLRRKVIEFFDLPPDRVVNTPNLIDFAQIQASVESADEIDRSDGATHLICVGRLRSEKGQRDLLHALALLRTRGDQRPMRLHLLGNGPDEADLRRIASAEQIDDRVEFHGHVENPFEILGSADLFILPSLDEGSPNALLEAIAAGVPVIATDCPCGPAEILDNGRLGRLVPVGSPVAIADAISDYLDDPQSWRSRTDAARTFVEQRHTPRHAIRVLEEVLLDAANRG</sequence>
<dbReference type="PANTHER" id="PTHR12526:SF510">
    <property type="entry name" value="D-INOSITOL 3-PHOSPHATE GLYCOSYLTRANSFERASE"/>
    <property type="match status" value="1"/>
</dbReference>
<keyword evidence="1 4" id="KW-0328">Glycosyltransferase</keyword>
<dbReference type="EC" id="2.4.1.291" evidence="4"/>
<evidence type="ECO:0000313" key="4">
    <source>
        <dbReference type="EMBL" id="QDT37467.1"/>
    </source>
</evidence>
<feature type="domain" description="Glycosyltransferase subfamily 4-like N-terminal" evidence="3">
    <location>
        <begin position="23"/>
        <end position="192"/>
    </location>
</feature>
<evidence type="ECO:0000313" key="5">
    <source>
        <dbReference type="Proteomes" id="UP000317318"/>
    </source>
</evidence>
<dbReference type="EMBL" id="CP036268">
    <property type="protein sequence ID" value="QDT37467.1"/>
    <property type="molecule type" value="Genomic_DNA"/>
</dbReference>
<accession>A0A517R0P4</accession>
<dbReference type="Proteomes" id="UP000317318">
    <property type="component" value="Chromosome"/>
</dbReference>